<dbReference type="InterPro" id="IPR043502">
    <property type="entry name" value="DNA/RNA_pol_sf"/>
</dbReference>
<dbReference type="RefSeq" id="WP_073141976.1">
    <property type="nucleotide sequence ID" value="NZ_FQWQ01000005.1"/>
</dbReference>
<dbReference type="Pfam" id="PF08388">
    <property type="entry name" value="GIIM"/>
    <property type="match status" value="1"/>
</dbReference>
<keyword evidence="3" id="KW-0808">Transferase</keyword>
<evidence type="ECO:0000313" key="4">
    <source>
        <dbReference type="Proteomes" id="UP000184212"/>
    </source>
</evidence>
<reference evidence="3 4" key="1">
    <citation type="submission" date="2016-11" db="EMBL/GenBank/DDBJ databases">
        <authorList>
            <person name="Jaros S."/>
            <person name="Januszkiewicz K."/>
            <person name="Wedrychowicz H."/>
        </authorList>
    </citation>
    <scope>NUCLEOTIDE SEQUENCE [LARGE SCALE GENOMIC DNA]</scope>
    <source>
        <strain evidence="3 4">DSM 24574</strain>
    </source>
</reference>
<keyword evidence="3" id="KW-0695">RNA-directed DNA polymerase</keyword>
<dbReference type="Pfam" id="PF00078">
    <property type="entry name" value="RVT_1"/>
    <property type="match status" value="1"/>
</dbReference>
<dbReference type="STRING" id="947013.SAMN04488109_5984"/>
<feature type="domain" description="Reverse transcriptase" evidence="2">
    <location>
        <begin position="60"/>
        <end position="302"/>
    </location>
</feature>
<keyword evidence="4" id="KW-1185">Reference proteome</keyword>
<dbReference type="OrthoDB" id="9780724at2"/>
<dbReference type="CDD" id="cd01651">
    <property type="entry name" value="RT_G2_intron"/>
    <property type="match status" value="1"/>
</dbReference>
<dbReference type="AlphaFoldDB" id="A0A1M5WSZ4"/>
<dbReference type="PROSITE" id="PS50878">
    <property type="entry name" value="RT_POL"/>
    <property type="match status" value="1"/>
</dbReference>
<dbReference type="PANTHER" id="PTHR34047">
    <property type="entry name" value="NUCLEAR INTRON MATURASE 1, MITOCHONDRIAL-RELATED"/>
    <property type="match status" value="1"/>
</dbReference>
<dbReference type="PANTHER" id="PTHR34047:SF8">
    <property type="entry name" value="PROTEIN YKFC"/>
    <property type="match status" value="1"/>
</dbReference>
<evidence type="ECO:0000259" key="2">
    <source>
        <dbReference type="PROSITE" id="PS50878"/>
    </source>
</evidence>
<dbReference type="SUPFAM" id="SSF56672">
    <property type="entry name" value="DNA/RNA polymerases"/>
    <property type="match status" value="1"/>
</dbReference>
<dbReference type="InterPro" id="IPR051083">
    <property type="entry name" value="GrpII_Intron_Splice-Mob/Def"/>
</dbReference>
<dbReference type="InterPro" id="IPR000477">
    <property type="entry name" value="RT_dom"/>
</dbReference>
<dbReference type="InterPro" id="IPR013597">
    <property type="entry name" value="Mat_intron_G2"/>
</dbReference>
<sequence length="432" mass="49995">MIEEKNLHDENNAFLRRVGSEEALRDAWRQLNKSNPDSFGLSGETISDFRINLESKIPKISQSILSGKYRFSKNRASLIPKDNGKFRPLQIPEIQDRLVLKSLAIQIEKEFAFKLSKSKDVSFAYQKGVGIQDAMKKIVEYYQDGYQWVLEADIVNFFDKVEKRRLLAQFVNPQLPNSQVVHKLIEKGLSMKLDLSDIGDSDQHYFQGLEGGIPQGNPLSPLFSNIYLQAFDSYMISQQYKLIRYADDFIVMLKSEEEARKCFDKVSKFLTEDLDLELHPLGMKSKIIKPDKEALSFLSITFDGVKMYPSEKNVTRFKDSIDKLCYAEQNNRTVLEILQRVKNALDGWLSCYFFTDVDRYFDEVDSHINRQIYLTLSKKDWKFLGRVTGKLKKKFRTPGTSADCFSDVQRRYSGVPFCKAIIDERRASGLKF</sequence>
<keyword evidence="3" id="KW-0548">Nucleotidyltransferase</keyword>
<comment type="similarity">
    <text evidence="1">Belongs to the bacterial reverse transcriptase family.</text>
</comment>
<organism evidence="3 4">
    <name type="scientific">Chryseolinea serpens</name>
    <dbReference type="NCBI Taxonomy" id="947013"/>
    <lineage>
        <taxon>Bacteria</taxon>
        <taxon>Pseudomonadati</taxon>
        <taxon>Bacteroidota</taxon>
        <taxon>Cytophagia</taxon>
        <taxon>Cytophagales</taxon>
        <taxon>Fulvivirgaceae</taxon>
        <taxon>Chryseolinea</taxon>
    </lineage>
</organism>
<protein>
    <submittedName>
        <fullName evidence="3">Group II intron reverse transcriptase/maturase</fullName>
    </submittedName>
</protein>
<dbReference type="GO" id="GO:0003964">
    <property type="term" value="F:RNA-directed DNA polymerase activity"/>
    <property type="evidence" value="ECO:0007669"/>
    <property type="project" value="UniProtKB-KW"/>
</dbReference>
<gene>
    <name evidence="3" type="ORF">SAMN04488109_5984</name>
</gene>
<dbReference type="Proteomes" id="UP000184212">
    <property type="component" value="Unassembled WGS sequence"/>
</dbReference>
<name>A0A1M5WSZ4_9BACT</name>
<evidence type="ECO:0000256" key="1">
    <source>
        <dbReference type="ARBA" id="ARBA00034120"/>
    </source>
</evidence>
<accession>A0A1M5WSZ4</accession>
<dbReference type="EMBL" id="FQWQ01000005">
    <property type="protein sequence ID" value="SHH90620.1"/>
    <property type="molecule type" value="Genomic_DNA"/>
</dbReference>
<proteinExistence type="inferred from homology"/>
<evidence type="ECO:0000313" key="3">
    <source>
        <dbReference type="EMBL" id="SHH90620.1"/>
    </source>
</evidence>